<feature type="region of interest" description="Disordered" evidence="2">
    <location>
        <begin position="1328"/>
        <end position="1356"/>
    </location>
</feature>
<organism evidence="3 4">
    <name type="scientific">Biomphalaria glabrata</name>
    <name type="common">Bloodfluke planorb</name>
    <name type="synonym">Freshwater snail</name>
    <dbReference type="NCBI Taxonomy" id="6526"/>
    <lineage>
        <taxon>Eukaryota</taxon>
        <taxon>Metazoa</taxon>
        <taxon>Spiralia</taxon>
        <taxon>Lophotrochozoa</taxon>
        <taxon>Mollusca</taxon>
        <taxon>Gastropoda</taxon>
        <taxon>Heterobranchia</taxon>
        <taxon>Euthyneura</taxon>
        <taxon>Panpulmonata</taxon>
        <taxon>Hygrophila</taxon>
        <taxon>Lymnaeoidea</taxon>
        <taxon>Planorbidae</taxon>
        <taxon>Biomphalaria</taxon>
    </lineage>
</organism>
<feature type="region of interest" description="Disordered" evidence="2">
    <location>
        <begin position="1206"/>
        <end position="1227"/>
    </location>
</feature>
<feature type="coiled-coil region" evidence="1">
    <location>
        <begin position="220"/>
        <end position="261"/>
    </location>
</feature>
<dbReference type="KEGG" id="bgt:106071530"/>
<name>A0A2C9LXG2_BIOGL</name>
<keyword evidence="1" id="KW-0175">Coiled coil</keyword>
<gene>
    <name evidence="3" type="primary">106071530</name>
</gene>
<evidence type="ECO:0000256" key="1">
    <source>
        <dbReference type="SAM" id="Coils"/>
    </source>
</evidence>
<dbReference type="EnsemblMetazoa" id="BGLB036129-RA">
    <property type="protein sequence ID" value="BGLB036129-PA"/>
    <property type="gene ID" value="BGLB036129"/>
</dbReference>
<dbReference type="SUPFAM" id="SSF141571">
    <property type="entry name" value="Pentapeptide repeat-like"/>
    <property type="match status" value="1"/>
</dbReference>
<dbReference type="OrthoDB" id="5982442at2759"/>
<proteinExistence type="predicted"/>
<protein>
    <submittedName>
        <fullName evidence="3">Uncharacterized protein</fullName>
    </submittedName>
</protein>
<feature type="region of interest" description="Disordered" evidence="2">
    <location>
        <begin position="60"/>
        <end position="101"/>
    </location>
</feature>
<sequence>MKKPYNNLNASDGSTFNLMSTMMWEEKPLSTVTDNFEILASNSFSDCISNNEDVEKLLRSTSPTRQRSLSLRSRPPSGRAYLKSFSRSPSPSRIKQMSSTMSIRESNKWQEDWRNALEKAVDEPEIPQRLLPTSSDSVLDSNRHSDWFPMKANHEITVPTDNIGIYKTRKPFVYEDMNLIVPTKLSRSQSMSMLNKSMNGDVYMNGMSVGSGLTITDKSMQDLHNTLEDSENRRNVLIHKLKEAQSTLELQNERLNKIESSAKENSLLVEDLKMKERAYRKKIHLLEAGQEEKQRLKMDNLRLREEMQARISTLDNQLKQLKTQHNSSESENDKRAHLLNHTTTILSLLEEENAKLHQDKEKLLSEFTLTKEALNMTKANYSGLEIEHNNLKNECIRFKEDNTALARKVQEMAGQMLELRSLLQAVRDENERITSTWRTTAEDKVQVAKQVEGYKDMISDLKSRLATTSTDRDRLFQEKLEMNSKIQQMVLDKEQLMRVDLDKEQLMRVDLDKEQLMRVDLDKEQLMRVDLDKEQLMRVDLDKEQLMRVDLDKEQLIRVDLDKEQLMRAKLNLEDQVNNPYPCNLSLKFSDYRQDLDKHELTKELAAVKKVCDELTTELSSVKLYYERSLEQVSALEKSRSILQSQLDIGDQEKSRLQLEIDRLNQLQRERNLDEKNGRDFQEEQIFQLRNEIKNTRFEKSELEAKILELEAKLMKAHEGLREETVFQTTELDMWKNTCERVTSSLANKESELQNITDRVHQLEDIVLDLRKKLRDEKDKNEILSTKFDDSERLKSENKRLLQEKSENEQVIKLLETQKSVLTKASEEGLSRNRQVENLKEQVNQLRNENEMLRKNKAELEKQKEKDPLMVRSNIVEDADIRIEEVQKANKELRQKNEDLMLKLDAVNQENARIRQALNETESDSYIGPYSPDVTKLRKEKDAMQKQVALLQGQMNLVEGSKKRAEDQVSRLNAELNEMRAKMNQVNTSHHPPLEAELRKEVEILKHKLEKAGEDHLLQESLINKLNEQQKGDNVEHNKITDKIKELELEVDQKKKLLTSLENQLKLAESQAHSREQEIKQLNSTVKELESDNQKLNQEVQEKKNTPTITPKFNLDKPTYKKPEPKISLQEELADVLKSKQNGFELQRSSPLRSKSLSHADLKSPSSPSEPGKTQHRGHYGGMFFVLPEKAATDGSTKLQSLISKYRNHSDTEESSQPLANKPGTPKIVYKNRFSLGAVKSPSRLSSETSSTSEGSIPSPEVAADSPTSPDAKSTRPVKKLPPEPLPKPASPLMTWTKSTFMRAASAENGGKDSDRKLATPATLHATFPAASNSQRSLSSSGIGLSLGDSEDLNDSQEQKDINALIQKQLTDRYLKVLEVEVDLKGM</sequence>
<feature type="compositionally biased region" description="Polar residues" evidence="2">
    <location>
        <begin position="1144"/>
        <end position="1157"/>
    </location>
</feature>
<feature type="region of interest" description="Disordered" evidence="2">
    <location>
        <begin position="1144"/>
        <end position="1180"/>
    </location>
</feature>
<evidence type="ECO:0000256" key="2">
    <source>
        <dbReference type="SAM" id="MobiDB-lite"/>
    </source>
</evidence>
<reference evidence="3" key="1">
    <citation type="submission" date="2020-05" db="UniProtKB">
        <authorList>
            <consortium name="EnsemblMetazoa"/>
        </authorList>
    </citation>
    <scope>IDENTIFICATION</scope>
    <source>
        <strain evidence="3">BB02</strain>
    </source>
</reference>
<evidence type="ECO:0000313" key="4">
    <source>
        <dbReference type="Proteomes" id="UP000076420"/>
    </source>
</evidence>
<dbReference type="Gene3D" id="1.10.287.1490">
    <property type="match status" value="1"/>
</dbReference>
<feature type="region of interest" description="Disordered" evidence="2">
    <location>
        <begin position="1089"/>
        <end position="1122"/>
    </location>
</feature>
<dbReference type="VEuPathDB" id="VectorBase:BGLAX_050640"/>
<dbReference type="Proteomes" id="UP000076420">
    <property type="component" value="Unassembled WGS sequence"/>
</dbReference>
<feature type="compositionally biased region" description="Polar residues" evidence="2">
    <location>
        <begin position="85"/>
        <end position="101"/>
    </location>
</feature>
<dbReference type="VEuPathDB" id="VectorBase:BGLB036129"/>
<feature type="compositionally biased region" description="Low complexity" evidence="2">
    <location>
        <begin position="60"/>
        <end position="79"/>
    </location>
</feature>
<feature type="region of interest" description="Disordered" evidence="2">
    <location>
        <begin position="1239"/>
        <end position="1298"/>
    </location>
</feature>
<evidence type="ECO:0000313" key="3">
    <source>
        <dbReference type="EnsemblMetazoa" id="BGLB036129-PA"/>
    </source>
</evidence>
<accession>A0A2C9LXG2</accession>
<feature type="compositionally biased region" description="Low complexity" evidence="2">
    <location>
        <begin position="1241"/>
        <end position="1261"/>
    </location>
</feature>
<feature type="coiled-coil region" evidence="1">
    <location>
        <begin position="286"/>
        <end position="401"/>
    </location>
</feature>
<feature type="compositionally biased region" description="Low complexity" evidence="2">
    <location>
        <begin position="1332"/>
        <end position="1348"/>
    </location>
</feature>